<protein>
    <submittedName>
        <fullName evidence="2">Uncharacterized protein</fullName>
    </submittedName>
</protein>
<evidence type="ECO:0000313" key="2">
    <source>
        <dbReference type="EMBL" id="NKY96775.1"/>
    </source>
</evidence>
<evidence type="ECO:0000256" key="1">
    <source>
        <dbReference type="SAM" id="MobiDB-lite"/>
    </source>
</evidence>
<dbReference type="EMBL" id="JAAXPG010000002">
    <property type="protein sequence ID" value="NKY96775.1"/>
    <property type="molecule type" value="Genomic_DNA"/>
</dbReference>
<gene>
    <name evidence="2" type="ORF">HGB44_03660</name>
</gene>
<dbReference type="RefSeq" id="WP_082768417.1">
    <property type="nucleotide sequence ID" value="NZ_JAAXPG010000002.1"/>
</dbReference>
<keyword evidence="3" id="KW-1185">Reference proteome</keyword>
<dbReference type="Proteomes" id="UP000553209">
    <property type="component" value="Unassembled WGS sequence"/>
</dbReference>
<name>A0A7X6RNG4_9ACTN</name>
<proteinExistence type="predicted"/>
<evidence type="ECO:0000313" key="3">
    <source>
        <dbReference type="Proteomes" id="UP000553209"/>
    </source>
</evidence>
<sequence length="184" mass="19778">MATEHTPAHDVGGISSAAPLAEQFPVLDLLGAAADIDAYGGRAPDAMSNTTLLEHLHCVAPAERALDRAVLGLLGAARGRGLPWPRIGTALGLSADGARDRFDRAAERHPDYTAPPSATPTTPRRWRPPWPRTAPTPHGSSRPWTNRCRRTPPAPPPPAWARCCSPRPCARRRAWSACGWSRTP</sequence>
<feature type="region of interest" description="Disordered" evidence="1">
    <location>
        <begin position="106"/>
        <end position="163"/>
    </location>
</feature>
<reference evidence="2 3" key="1">
    <citation type="submission" date="2020-04" db="EMBL/GenBank/DDBJ databases">
        <title>MicrobeNet Type strains.</title>
        <authorList>
            <person name="Nicholson A.C."/>
        </authorList>
    </citation>
    <scope>NUCLEOTIDE SEQUENCE [LARGE SCALE GENOMIC DNA]</scope>
    <source>
        <strain evidence="2 3">ATCC 23612</strain>
    </source>
</reference>
<accession>A0A7X6RNG4</accession>
<organism evidence="2 3">
    <name type="scientific">Nocardiopsis alborubida</name>
    <dbReference type="NCBI Taxonomy" id="146802"/>
    <lineage>
        <taxon>Bacteria</taxon>
        <taxon>Bacillati</taxon>
        <taxon>Actinomycetota</taxon>
        <taxon>Actinomycetes</taxon>
        <taxon>Streptosporangiales</taxon>
        <taxon>Nocardiopsidaceae</taxon>
        <taxon>Nocardiopsis</taxon>
    </lineage>
</organism>
<feature type="compositionally biased region" description="Low complexity" evidence="1">
    <location>
        <begin position="114"/>
        <end position="123"/>
    </location>
</feature>
<comment type="caution">
    <text evidence="2">The sequence shown here is derived from an EMBL/GenBank/DDBJ whole genome shotgun (WGS) entry which is preliminary data.</text>
</comment>
<dbReference type="AlphaFoldDB" id="A0A7X6RNG4"/>